<dbReference type="STRING" id="50429.A0A2B4SIL0"/>
<sequence>MLKSVTKKLKPFIEAKLNEEYVSIANDANLYCLDYIEERLKRSNIDSDLEFIRPKAVSESLLSISAKIIEVGELLETTYPHLYNNVSKQLKVKLRSEVIVGDIFRNFGRELFREGITWGRIVALFAFAAAISADCITQGRPELVKNVLSCVRLYVLDHLAVWIRSQGGWADISEKFKCIEKRYSMAYFLRWFDYNRLWLVNTTKERLNLLLCAIVECIGLIDGG</sequence>
<dbReference type="GO" id="GO:0005741">
    <property type="term" value="C:mitochondrial outer membrane"/>
    <property type="evidence" value="ECO:0007669"/>
    <property type="project" value="TreeGrafter"/>
</dbReference>
<accession>A0A2B4SIL0</accession>
<dbReference type="PROSITE" id="PS50062">
    <property type="entry name" value="BCL2_FAMILY"/>
    <property type="match status" value="1"/>
</dbReference>
<comment type="caution">
    <text evidence="8">The sequence shown here is derived from an EMBL/GenBank/DDBJ whole genome shotgun (WGS) entry which is preliminary data.</text>
</comment>
<dbReference type="GO" id="GO:0042981">
    <property type="term" value="P:regulation of apoptotic process"/>
    <property type="evidence" value="ECO:0007669"/>
    <property type="project" value="InterPro"/>
</dbReference>
<evidence type="ECO:0000313" key="8">
    <source>
        <dbReference type="EMBL" id="PFX29721.1"/>
    </source>
</evidence>
<dbReference type="AlphaFoldDB" id="A0A2B4SIL0"/>
<evidence type="ECO:0000256" key="3">
    <source>
        <dbReference type="ARBA" id="ARBA00022692"/>
    </source>
</evidence>
<reference evidence="9" key="1">
    <citation type="journal article" date="2017" name="bioRxiv">
        <title>Comparative analysis of the genomes of Stylophora pistillata and Acropora digitifera provides evidence for extensive differences between species of corals.</title>
        <authorList>
            <person name="Voolstra C.R."/>
            <person name="Li Y."/>
            <person name="Liew Y.J."/>
            <person name="Baumgarten S."/>
            <person name="Zoccola D."/>
            <person name="Flot J.-F."/>
            <person name="Tambutte S."/>
            <person name="Allemand D."/>
            <person name="Aranda M."/>
        </authorList>
    </citation>
    <scope>NUCLEOTIDE SEQUENCE [LARGE SCALE GENOMIC DNA]</scope>
</reference>
<evidence type="ECO:0000313" key="9">
    <source>
        <dbReference type="Proteomes" id="UP000225706"/>
    </source>
</evidence>
<keyword evidence="3" id="KW-0812">Transmembrane</keyword>
<dbReference type="PANTHER" id="PTHR11256">
    <property type="entry name" value="BCL-2 RELATED"/>
    <property type="match status" value="1"/>
</dbReference>
<dbReference type="SUPFAM" id="SSF56854">
    <property type="entry name" value="Bcl-2 inhibitors of programmed cell death"/>
    <property type="match status" value="1"/>
</dbReference>
<dbReference type="PANTHER" id="PTHR11256:SF48">
    <property type="entry name" value="BCL-2-RELATED OVARIAN KILLER PROTEIN"/>
    <property type="match status" value="1"/>
</dbReference>
<keyword evidence="5" id="KW-1133">Transmembrane helix</keyword>
<evidence type="ECO:0000256" key="5">
    <source>
        <dbReference type="ARBA" id="ARBA00022989"/>
    </source>
</evidence>
<evidence type="ECO:0000256" key="2">
    <source>
        <dbReference type="ARBA" id="ARBA00009458"/>
    </source>
</evidence>
<evidence type="ECO:0000259" key="7">
    <source>
        <dbReference type="SMART" id="SM00337"/>
    </source>
</evidence>
<keyword evidence="9" id="KW-1185">Reference proteome</keyword>
<dbReference type="PROSITE" id="PS01080">
    <property type="entry name" value="BH1"/>
    <property type="match status" value="1"/>
</dbReference>
<proteinExistence type="inferred from homology"/>
<dbReference type="Gene3D" id="1.10.437.10">
    <property type="entry name" value="Blc2-like"/>
    <property type="match status" value="1"/>
</dbReference>
<keyword evidence="6" id="KW-0472">Membrane</keyword>
<evidence type="ECO:0000256" key="6">
    <source>
        <dbReference type="ARBA" id="ARBA00023136"/>
    </source>
</evidence>
<comment type="similarity">
    <text evidence="2">Belongs to the Bcl-2 family.</text>
</comment>
<protein>
    <submittedName>
        <fullName evidence="8">Bcl-2-related ovarian killer protein</fullName>
    </submittedName>
</protein>
<feature type="domain" description="Bcl-2 Bcl-2 homology region 1-3" evidence="7">
    <location>
        <begin position="68"/>
        <end position="169"/>
    </location>
</feature>
<dbReference type="GO" id="GO:0001836">
    <property type="term" value="P:release of cytochrome c from mitochondria"/>
    <property type="evidence" value="ECO:0007669"/>
    <property type="project" value="TreeGrafter"/>
</dbReference>
<evidence type="ECO:0000256" key="1">
    <source>
        <dbReference type="ARBA" id="ARBA00004167"/>
    </source>
</evidence>
<dbReference type="GO" id="GO:0051400">
    <property type="term" value="F:BH domain binding"/>
    <property type="evidence" value="ECO:0007669"/>
    <property type="project" value="TreeGrafter"/>
</dbReference>
<evidence type="ECO:0000256" key="4">
    <source>
        <dbReference type="ARBA" id="ARBA00022703"/>
    </source>
</evidence>
<dbReference type="Proteomes" id="UP000225706">
    <property type="component" value="Unassembled WGS sequence"/>
</dbReference>
<dbReference type="SMART" id="SM00337">
    <property type="entry name" value="BCL"/>
    <property type="match status" value="1"/>
</dbReference>
<dbReference type="CDD" id="cd06845">
    <property type="entry name" value="Bcl-2_like"/>
    <property type="match status" value="1"/>
</dbReference>
<dbReference type="InterPro" id="IPR002475">
    <property type="entry name" value="Bcl2-like"/>
</dbReference>
<dbReference type="OrthoDB" id="5947850at2759"/>
<dbReference type="GO" id="GO:0097192">
    <property type="term" value="P:extrinsic apoptotic signaling pathway in absence of ligand"/>
    <property type="evidence" value="ECO:0007669"/>
    <property type="project" value="TreeGrafter"/>
</dbReference>
<dbReference type="InterPro" id="IPR026298">
    <property type="entry name" value="Bcl-2_fam"/>
</dbReference>
<dbReference type="GO" id="GO:0008630">
    <property type="term" value="P:intrinsic apoptotic signaling pathway in response to DNA damage"/>
    <property type="evidence" value="ECO:0007669"/>
    <property type="project" value="TreeGrafter"/>
</dbReference>
<dbReference type="EMBL" id="LSMT01000061">
    <property type="protein sequence ID" value="PFX29721.1"/>
    <property type="molecule type" value="Genomic_DNA"/>
</dbReference>
<dbReference type="InterPro" id="IPR020717">
    <property type="entry name" value="Bcl2_BH1_motif_CS"/>
</dbReference>
<name>A0A2B4SIL0_STYPI</name>
<organism evidence="8 9">
    <name type="scientific">Stylophora pistillata</name>
    <name type="common">Smooth cauliflower coral</name>
    <dbReference type="NCBI Taxonomy" id="50429"/>
    <lineage>
        <taxon>Eukaryota</taxon>
        <taxon>Metazoa</taxon>
        <taxon>Cnidaria</taxon>
        <taxon>Anthozoa</taxon>
        <taxon>Hexacorallia</taxon>
        <taxon>Scleractinia</taxon>
        <taxon>Astrocoeniina</taxon>
        <taxon>Pocilloporidae</taxon>
        <taxon>Stylophora</taxon>
    </lineage>
</organism>
<dbReference type="PRINTS" id="PR01862">
    <property type="entry name" value="BCL2FAMILY"/>
</dbReference>
<dbReference type="InterPro" id="IPR046371">
    <property type="entry name" value="Bcl-2_BH1-3"/>
</dbReference>
<dbReference type="Pfam" id="PF00452">
    <property type="entry name" value="Bcl-2"/>
    <property type="match status" value="1"/>
</dbReference>
<dbReference type="InterPro" id="IPR036834">
    <property type="entry name" value="Bcl-2-like_sf"/>
</dbReference>
<gene>
    <name evidence="8" type="primary">BOK</name>
    <name evidence="8" type="ORF">AWC38_SpisGene5497</name>
</gene>
<keyword evidence="4" id="KW-0053">Apoptosis</keyword>
<comment type="subcellular location">
    <subcellularLocation>
        <location evidence="1">Membrane</location>
        <topology evidence="1">Single-pass membrane protein</topology>
    </subcellularLocation>
</comment>